<dbReference type="KEGG" id="mec:Q7C_2484"/>
<evidence type="ECO:0000313" key="4">
    <source>
        <dbReference type="Proteomes" id="UP000009145"/>
    </source>
</evidence>
<dbReference type="STRING" id="754477.Q7C_2484"/>
<evidence type="ECO:0000313" key="3">
    <source>
        <dbReference type="EMBL" id="AFJ03609.1"/>
    </source>
</evidence>
<keyword evidence="1" id="KW-1133">Transmembrane helix</keyword>
<dbReference type="AlphaFoldDB" id="I1YL16"/>
<feature type="signal peptide" evidence="2">
    <location>
        <begin position="1"/>
        <end position="24"/>
    </location>
</feature>
<keyword evidence="2" id="KW-0732">Signal</keyword>
<evidence type="ECO:0000256" key="1">
    <source>
        <dbReference type="SAM" id="Phobius"/>
    </source>
</evidence>
<accession>I1YL16</accession>
<keyword evidence="1" id="KW-0812">Transmembrane</keyword>
<keyword evidence="4" id="KW-1185">Reference proteome</keyword>
<gene>
    <name evidence="3" type="ordered locus">Q7C_2484</name>
</gene>
<proteinExistence type="predicted"/>
<dbReference type="PATRIC" id="fig|754477.3.peg.2442"/>
<keyword evidence="1" id="KW-0472">Membrane</keyword>
<dbReference type="HOGENOM" id="CLU_204336_0_0_6"/>
<dbReference type="RefSeq" id="WP_014705027.1">
    <property type="nucleotide sequence ID" value="NC_017856.1"/>
</dbReference>
<evidence type="ECO:0000256" key="2">
    <source>
        <dbReference type="SAM" id="SignalP"/>
    </source>
</evidence>
<feature type="chain" id="PRO_5003654234" evidence="2">
    <location>
        <begin position="25"/>
        <end position="67"/>
    </location>
</feature>
<dbReference type="Proteomes" id="UP000009145">
    <property type="component" value="Chromosome"/>
</dbReference>
<dbReference type="eggNOG" id="ENOG5033M7X">
    <property type="taxonomic scope" value="Bacteria"/>
</dbReference>
<reference evidence="3 4" key="1">
    <citation type="journal article" date="2012" name="J. Bacteriol.">
        <title>Complete genome sequences of Methylophaga sp. strain JAM1 and Methylophaga sp. strain JAM7.</title>
        <authorList>
            <person name="Villeneuve C."/>
            <person name="Martineau C."/>
            <person name="Mauffrey F."/>
            <person name="Villemur R."/>
        </authorList>
    </citation>
    <scope>NUCLEOTIDE SEQUENCE [LARGE SCALE GENOMIC DNA]</scope>
    <source>
        <strain evidence="3 4">JAM7</strain>
    </source>
</reference>
<dbReference type="OrthoDB" id="5918117at2"/>
<name>I1YL16_METFJ</name>
<sequence precursor="true">MIQSFKRLAALSLLWFAGMQSAFAHPGHDHSAWTSGLIHAIFYLSIVGVVSAIAYSVHKKIKAKKNQ</sequence>
<organism evidence="3 4">
    <name type="scientific">Methylophaga frappieri (strain ATCC BAA-2434 / DSM 25690 / JAM7)</name>
    <dbReference type="NCBI Taxonomy" id="754477"/>
    <lineage>
        <taxon>Bacteria</taxon>
        <taxon>Pseudomonadati</taxon>
        <taxon>Pseudomonadota</taxon>
        <taxon>Gammaproteobacteria</taxon>
        <taxon>Thiotrichales</taxon>
        <taxon>Piscirickettsiaceae</taxon>
        <taxon>Methylophaga</taxon>
    </lineage>
</organism>
<feature type="transmembrane region" description="Helical" evidence="1">
    <location>
        <begin position="40"/>
        <end position="57"/>
    </location>
</feature>
<protein>
    <submittedName>
        <fullName evidence="3">Uncharacterized protein</fullName>
    </submittedName>
</protein>
<dbReference type="EMBL" id="CP003380">
    <property type="protein sequence ID" value="AFJ03609.1"/>
    <property type="molecule type" value="Genomic_DNA"/>
</dbReference>